<dbReference type="GeneID" id="25325167"/>
<dbReference type="Gene3D" id="3.40.605.10">
    <property type="entry name" value="Aldehyde Dehydrogenase, Chain A, domain 1"/>
    <property type="match status" value="1"/>
</dbReference>
<dbReference type="Proteomes" id="UP000054342">
    <property type="component" value="Unassembled WGS sequence"/>
</dbReference>
<dbReference type="PANTHER" id="PTHR43111">
    <property type="entry name" value="ALDEHYDE DEHYDROGENASE B-RELATED"/>
    <property type="match status" value="1"/>
</dbReference>
<dbReference type="GO" id="GO:0016620">
    <property type="term" value="F:oxidoreductase activity, acting on the aldehyde or oxo group of donors, NAD or NADP as acceptor"/>
    <property type="evidence" value="ECO:0007669"/>
    <property type="project" value="InterPro"/>
</dbReference>
<dbReference type="InterPro" id="IPR016161">
    <property type="entry name" value="Ald_DH/histidinol_DH"/>
</dbReference>
<accession>A0A0D2C1W2</accession>
<dbReference type="STRING" id="348802.A0A0D2C1W2"/>
<dbReference type="SUPFAM" id="SSF53720">
    <property type="entry name" value="ALDH-like"/>
    <property type="match status" value="1"/>
</dbReference>
<dbReference type="InterPro" id="IPR016162">
    <property type="entry name" value="Ald_DH_N"/>
</dbReference>
<proteinExistence type="predicted"/>
<dbReference type="EMBL" id="KN847318">
    <property type="protein sequence ID" value="KIW58761.1"/>
    <property type="molecule type" value="Genomic_DNA"/>
</dbReference>
<sequence length="417" mass="45741">MCRESPTSQFTGLEVFGYLHVNSLKSQRSIKVLQFIPMANSIDRVLASAVEGQAQSPRFVQSQLSSLHAALKKEGPAIRATIESESRHTTAEIQIQYALALEAVAALFAESNLEKALEVEYWLARRESSLSHSVAYPLAYILPSSYNFFNACVTAVAAAIAAGSCVILEVPKMLSKTSELTQTTLIAALDPDVFIVVDKRIDVASLPQHSVRLFGSAEPNVVYSRTDLVPPSTRTVAIVDRAADMQKAAKAISRARFSFAGQSPRAPDLVLVDEFRIKEFCAQIAKLTSQYFATQLEVNGPSPKGTVKARIPKISAQSSNKRVQRSLFLDPEEPLPVSPVGFGTSLRGFYTREMFKLPKPEFISYSDRSRHLARLIDGNEVSEAMKLRRAAESLETKMNQPAGRAIGFFEQGILVGI</sequence>
<name>A0A0D2C1W2_9EURO</name>
<keyword evidence="2" id="KW-1185">Reference proteome</keyword>
<protein>
    <recommendedName>
        <fullName evidence="3">Aldehyde dehydrogenase domain-containing protein</fullName>
    </recommendedName>
</protein>
<dbReference type="AlphaFoldDB" id="A0A0D2C1W2"/>
<dbReference type="HOGENOM" id="CLU_023881_0_0_1"/>
<gene>
    <name evidence="1" type="ORF">PV05_03259</name>
</gene>
<evidence type="ECO:0000313" key="2">
    <source>
        <dbReference type="Proteomes" id="UP000054342"/>
    </source>
</evidence>
<dbReference type="InterPro" id="IPR016163">
    <property type="entry name" value="Ald_DH_C"/>
</dbReference>
<dbReference type="Gene3D" id="3.40.309.10">
    <property type="entry name" value="Aldehyde Dehydrogenase, Chain A, domain 2"/>
    <property type="match status" value="1"/>
</dbReference>
<evidence type="ECO:0000313" key="1">
    <source>
        <dbReference type="EMBL" id="KIW58761.1"/>
    </source>
</evidence>
<dbReference type="PANTHER" id="PTHR43111:SF1">
    <property type="entry name" value="ALDEHYDE DEHYDROGENASE B-RELATED"/>
    <property type="match status" value="1"/>
</dbReference>
<dbReference type="OrthoDB" id="5596991at2759"/>
<reference evidence="1 2" key="1">
    <citation type="submission" date="2015-01" db="EMBL/GenBank/DDBJ databases">
        <title>The Genome Sequence of Exophiala xenobiotica CBS118157.</title>
        <authorList>
            <consortium name="The Broad Institute Genomics Platform"/>
            <person name="Cuomo C."/>
            <person name="de Hoog S."/>
            <person name="Gorbushina A."/>
            <person name="Stielow B."/>
            <person name="Teixiera M."/>
            <person name="Abouelleil A."/>
            <person name="Chapman S.B."/>
            <person name="Priest M."/>
            <person name="Young S.K."/>
            <person name="Wortman J."/>
            <person name="Nusbaum C."/>
            <person name="Birren B."/>
        </authorList>
    </citation>
    <scope>NUCLEOTIDE SEQUENCE [LARGE SCALE GENOMIC DNA]</scope>
    <source>
        <strain evidence="1 2">CBS 118157</strain>
    </source>
</reference>
<organism evidence="1 2">
    <name type="scientific">Exophiala xenobiotica</name>
    <dbReference type="NCBI Taxonomy" id="348802"/>
    <lineage>
        <taxon>Eukaryota</taxon>
        <taxon>Fungi</taxon>
        <taxon>Dikarya</taxon>
        <taxon>Ascomycota</taxon>
        <taxon>Pezizomycotina</taxon>
        <taxon>Eurotiomycetes</taxon>
        <taxon>Chaetothyriomycetidae</taxon>
        <taxon>Chaetothyriales</taxon>
        <taxon>Herpotrichiellaceae</taxon>
        <taxon>Exophiala</taxon>
    </lineage>
</organism>
<evidence type="ECO:0008006" key="3">
    <source>
        <dbReference type="Google" id="ProtNLM"/>
    </source>
</evidence>
<dbReference type="RefSeq" id="XP_013319345.1">
    <property type="nucleotide sequence ID" value="XM_013463891.1"/>
</dbReference>